<evidence type="ECO:0000313" key="1">
    <source>
        <dbReference type="EMBL" id="KAE8673050.1"/>
    </source>
</evidence>
<evidence type="ECO:0000313" key="2">
    <source>
        <dbReference type="Proteomes" id="UP000436088"/>
    </source>
</evidence>
<organism evidence="1 2">
    <name type="scientific">Hibiscus syriacus</name>
    <name type="common">Rose of Sharon</name>
    <dbReference type="NCBI Taxonomy" id="106335"/>
    <lineage>
        <taxon>Eukaryota</taxon>
        <taxon>Viridiplantae</taxon>
        <taxon>Streptophyta</taxon>
        <taxon>Embryophyta</taxon>
        <taxon>Tracheophyta</taxon>
        <taxon>Spermatophyta</taxon>
        <taxon>Magnoliopsida</taxon>
        <taxon>eudicotyledons</taxon>
        <taxon>Gunneridae</taxon>
        <taxon>Pentapetalae</taxon>
        <taxon>rosids</taxon>
        <taxon>malvids</taxon>
        <taxon>Malvales</taxon>
        <taxon>Malvaceae</taxon>
        <taxon>Malvoideae</taxon>
        <taxon>Hibiscus</taxon>
    </lineage>
</organism>
<comment type="caution">
    <text evidence="1">The sequence shown here is derived from an EMBL/GenBank/DDBJ whole genome shotgun (WGS) entry which is preliminary data.</text>
</comment>
<accession>A0A6A2XT55</accession>
<dbReference type="Proteomes" id="UP000436088">
    <property type="component" value="Unassembled WGS sequence"/>
</dbReference>
<sequence length="100" mass="10963">MQNKNKNVTRKLPEIAIENHNFFSEVPMRIRLSSSHASSSLAPSNQSAASKIFGGNMVVFSASIAEAPSSQRSDTDHGLLVGGNRQLLGFTCGPWWLYNR</sequence>
<dbReference type="AlphaFoldDB" id="A0A6A2XT55"/>
<name>A0A6A2XT55_HIBSY</name>
<dbReference type="EMBL" id="VEPZ02001437">
    <property type="protein sequence ID" value="KAE8673050.1"/>
    <property type="molecule type" value="Genomic_DNA"/>
</dbReference>
<keyword evidence="2" id="KW-1185">Reference proteome</keyword>
<proteinExistence type="predicted"/>
<gene>
    <name evidence="1" type="ORF">F3Y22_tig00111817pilonHSYRG00072</name>
</gene>
<protein>
    <submittedName>
        <fullName evidence="1">Uncharacterized protein</fullName>
    </submittedName>
</protein>
<reference evidence="1" key="1">
    <citation type="submission" date="2019-09" db="EMBL/GenBank/DDBJ databases">
        <title>Draft genome information of white flower Hibiscus syriacus.</title>
        <authorList>
            <person name="Kim Y.-M."/>
        </authorList>
    </citation>
    <scope>NUCLEOTIDE SEQUENCE [LARGE SCALE GENOMIC DNA]</scope>
    <source>
        <strain evidence="1">YM2019G1</strain>
    </source>
</reference>